<dbReference type="InterPro" id="IPR036314">
    <property type="entry name" value="SOD_C_sf"/>
</dbReference>
<evidence type="ECO:0000259" key="2">
    <source>
        <dbReference type="Pfam" id="PF02777"/>
    </source>
</evidence>
<organism evidence="3 4">
    <name type="scientific">Candidatus Methylacidiphilum infernorum</name>
    <dbReference type="NCBI Taxonomy" id="511746"/>
    <lineage>
        <taxon>Bacteria</taxon>
        <taxon>Pseudomonadati</taxon>
        <taxon>Verrucomicrobiota</taxon>
        <taxon>Methylacidiphilae</taxon>
        <taxon>Methylacidiphilales</taxon>
        <taxon>Methylacidiphilaceae</taxon>
        <taxon>Methylacidiphilum (ex Ratnadevi et al. 2023)</taxon>
    </lineage>
</organism>
<keyword evidence="4" id="KW-1185">Reference proteome</keyword>
<feature type="domain" description="Manganese/iron superoxide dismutase C-terminal" evidence="2">
    <location>
        <begin position="107"/>
        <end position="206"/>
    </location>
</feature>
<dbReference type="Gene3D" id="3.55.40.20">
    <property type="entry name" value="Iron/manganese superoxide dismutase, C-terminal domain"/>
    <property type="match status" value="1"/>
</dbReference>
<sequence>MAELISLKILPDKSELFLKKFENGIGKISSKSLVNHINLYKNLLEEANNLAKECNEYVGRWLSSQPMEESPKNELAFSGVGQWYSLYGRIKSHELYFSSLNKNGSCEGKIKDLLESNFKSIENFKLDLKLKALHTSGWVWTVLDHSTGELFNIPSNREDAFPFAGMNALIALDLAEHAYEPDFNQDKEGYIEEFLNALDWQEIEKNLPLM</sequence>
<keyword evidence="1" id="KW-0175">Coiled coil</keyword>
<dbReference type="InterPro" id="IPR019832">
    <property type="entry name" value="Mn/Fe_SOD_C"/>
</dbReference>
<dbReference type="RefSeq" id="WP_206843923.1">
    <property type="nucleotide sequence ID" value="NZ_CP065956.1"/>
</dbReference>
<evidence type="ECO:0000313" key="4">
    <source>
        <dbReference type="Proteomes" id="UP000663088"/>
    </source>
</evidence>
<reference evidence="3 4" key="1">
    <citation type="submission" date="2020-12" db="EMBL/GenBank/DDBJ databases">
        <authorList>
            <person name="Awala S.I."/>
            <person name="Gwak J.-H."/>
            <person name="Kim S.-J."/>
            <person name="Rhee S.-K."/>
        </authorList>
    </citation>
    <scope>NUCLEOTIDE SEQUENCE [LARGE SCALE GENOMIC DNA]</scope>
    <source>
        <strain evidence="3 4">IT5</strain>
    </source>
</reference>
<gene>
    <name evidence="3" type="ORF">EM20IM_05690</name>
</gene>
<dbReference type="EMBL" id="CP065956">
    <property type="protein sequence ID" value="QSR86009.1"/>
    <property type="molecule type" value="Genomic_DNA"/>
</dbReference>
<name>A0ABX7PTB6_9BACT</name>
<evidence type="ECO:0000256" key="1">
    <source>
        <dbReference type="SAM" id="Coils"/>
    </source>
</evidence>
<proteinExistence type="predicted"/>
<dbReference type="SUPFAM" id="SSF54719">
    <property type="entry name" value="Fe,Mn superoxide dismutase (SOD), C-terminal domain"/>
    <property type="match status" value="1"/>
</dbReference>
<dbReference type="PANTHER" id="PTHR43595:SF2">
    <property type="entry name" value="SMALL RIBOSOMAL SUBUNIT PROTEIN MS42"/>
    <property type="match status" value="1"/>
</dbReference>
<accession>A0ABX7PTB6</accession>
<dbReference type="Pfam" id="PF02777">
    <property type="entry name" value="Sod_Fe_C"/>
    <property type="match status" value="1"/>
</dbReference>
<protein>
    <submittedName>
        <fullName evidence="3">Fe-Mn family superoxide dismutase</fullName>
    </submittedName>
</protein>
<dbReference type="PANTHER" id="PTHR43595">
    <property type="entry name" value="37S RIBOSOMAL PROTEIN S26, MITOCHONDRIAL"/>
    <property type="match status" value="1"/>
</dbReference>
<dbReference type="Proteomes" id="UP000663088">
    <property type="component" value="Chromosome"/>
</dbReference>
<evidence type="ECO:0000313" key="3">
    <source>
        <dbReference type="EMBL" id="QSR86009.1"/>
    </source>
</evidence>
<feature type="coiled-coil region" evidence="1">
    <location>
        <begin position="33"/>
        <end position="60"/>
    </location>
</feature>